<keyword evidence="6" id="KW-0449">Lipoprotein</keyword>
<evidence type="ECO:0000256" key="4">
    <source>
        <dbReference type="ARBA" id="ARBA00022927"/>
    </source>
</evidence>
<feature type="signal peptide" evidence="5">
    <location>
        <begin position="1"/>
        <end position="20"/>
    </location>
</feature>
<dbReference type="SUPFAM" id="SSF89392">
    <property type="entry name" value="Prokaryotic lipoproteins and lipoprotein localization factors"/>
    <property type="match status" value="1"/>
</dbReference>
<dbReference type="Gene3D" id="2.50.20.10">
    <property type="entry name" value="Lipoprotein localisation LolA/LolB/LppX"/>
    <property type="match status" value="1"/>
</dbReference>
<dbReference type="CDD" id="cd16325">
    <property type="entry name" value="LolA"/>
    <property type="match status" value="1"/>
</dbReference>
<keyword evidence="2" id="KW-0813">Transport</keyword>
<gene>
    <name evidence="6" type="ORF">NCTC13337_01318</name>
</gene>
<keyword evidence="4" id="KW-0653">Protein transport</keyword>
<dbReference type="GO" id="GO:0015031">
    <property type="term" value="P:protein transport"/>
    <property type="evidence" value="ECO:0007669"/>
    <property type="project" value="UniProtKB-KW"/>
</dbReference>
<evidence type="ECO:0000256" key="2">
    <source>
        <dbReference type="ARBA" id="ARBA00022448"/>
    </source>
</evidence>
<feature type="chain" id="PRO_5016995630" evidence="5">
    <location>
        <begin position="21"/>
        <end position="186"/>
    </location>
</feature>
<evidence type="ECO:0000313" key="6">
    <source>
        <dbReference type="EMBL" id="SUO95421.1"/>
    </source>
</evidence>
<dbReference type="OrthoDB" id="6372173at2"/>
<protein>
    <submittedName>
        <fullName evidence="6">Lipoprotein chaperone</fullName>
    </submittedName>
</protein>
<name>A0A380MUN2_9GAMM</name>
<dbReference type="Proteomes" id="UP000254601">
    <property type="component" value="Unassembled WGS sequence"/>
</dbReference>
<proteinExistence type="predicted"/>
<dbReference type="RefSeq" id="WP_084601501.1">
    <property type="nucleotide sequence ID" value="NZ_LWHB01000012.1"/>
</dbReference>
<evidence type="ECO:0000256" key="3">
    <source>
        <dbReference type="ARBA" id="ARBA00022729"/>
    </source>
</evidence>
<dbReference type="Pfam" id="PF19574">
    <property type="entry name" value="LolA_3"/>
    <property type="match status" value="1"/>
</dbReference>
<keyword evidence="7" id="KW-1185">Reference proteome</keyword>
<evidence type="ECO:0000256" key="5">
    <source>
        <dbReference type="SAM" id="SignalP"/>
    </source>
</evidence>
<dbReference type="AlphaFoldDB" id="A0A380MUN2"/>
<accession>A0A380MUN2</accession>
<dbReference type="EMBL" id="UHIC01000001">
    <property type="protein sequence ID" value="SUO95421.1"/>
    <property type="molecule type" value="Genomic_DNA"/>
</dbReference>
<keyword evidence="3 5" id="KW-0732">Signal</keyword>
<evidence type="ECO:0000313" key="7">
    <source>
        <dbReference type="Proteomes" id="UP000254601"/>
    </source>
</evidence>
<dbReference type="InterPro" id="IPR004564">
    <property type="entry name" value="OM_lipoprot_carrier_LolA-like"/>
</dbReference>
<dbReference type="InterPro" id="IPR029046">
    <property type="entry name" value="LolA/LolB/LppX"/>
</dbReference>
<evidence type="ECO:0000256" key="1">
    <source>
        <dbReference type="ARBA" id="ARBA00011245"/>
    </source>
</evidence>
<comment type="subunit">
    <text evidence="1">Monomer.</text>
</comment>
<reference evidence="6 7" key="1">
    <citation type="submission" date="2018-06" db="EMBL/GenBank/DDBJ databases">
        <authorList>
            <consortium name="Pathogen Informatics"/>
            <person name="Doyle S."/>
        </authorList>
    </citation>
    <scope>NUCLEOTIDE SEQUENCE [LARGE SCALE GENOMIC DNA]</scope>
    <source>
        <strain evidence="6 7">NCTC13337</strain>
    </source>
</reference>
<organism evidence="6 7">
    <name type="scientific">Suttonella ornithocola</name>
    <dbReference type="NCBI Taxonomy" id="279832"/>
    <lineage>
        <taxon>Bacteria</taxon>
        <taxon>Pseudomonadati</taxon>
        <taxon>Pseudomonadota</taxon>
        <taxon>Gammaproteobacteria</taxon>
        <taxon>Cardiobacteriales</taxon>
        <taxon>Cardiobacteriaceae</taxon>
        <taxon>Suttonella</taxon>
    </lineage>
</organism>
<sequence length="186" mass="21639">MIKRYLILILSALMTTWAYSITPEQIAIQLQQQKSLEGSFFQQRYLRGLEKPIESCGKYLIETIKETKEKQLIWQVEQPFKVNLKITSEGIFQEKNQKWQKTSSNNARQMQLFLDLLSGDWHVLEKAFELTANGDSKQWTLVLTPKTTTLKKIFHSITLKGNQYLTHIELEEAQGDKSTIEFSPVL</sequence>